<accession>A0AA42TUU4</accession>
<dbReference type="Proteomes" id="UP001161697">
    <property type="component" value="Unassembled WGS sequence"/>
</dbReference>
<dbReference type="RefSeq" id="WP_279534635.1">
    <property type="nucleotide sequence ID" value="NZ_CP104579.1"/>
</dbReference>
<protein>
    <recommendedName>
        <fullName evidence="3">Tail tubular protein B</fullName>
    </recommendedName>
</protein>
<dbReference type="InterPro" id="IPR058003">
    <property type="entry name" value="Phage_gp12"/>
</dbReference>
<evidence type="ECO:0000313" key="1">
    <source>
        <dbReference type="EMBL" id="MDH1340562.1"/>
    </source>
</evidence>
<evidence type="ECO:0000313" key="2">
    <source>
        <dbReference type="Proteomes" id="UP001161697"/>
    </source>
</evidence>
<dbReference type="Pfam" id="PF25675">
    <property type="entry name" value="Phage_nozzle"/>
    <property type="match status" value="1"/>
</dbReference>
<name>A0AA42TUU4_ECTOL</name>
<comment type="caution">
    <text evidence="1">The sequence shown here is derived from an EMBL/GenBank/DDBJ whole genome shotgun (WGS) entry which is preliminary data.</text>
</comment>
<evidence type="ECO:0008006" key="3">
    <source>
        <dbReference type="Google" id="ProtNLM"/>
    </source>
</evidence>
<proteinExistence type="predicted"/>
<dbReference type="AlphaFoldDB" id="A0AA42TUU4"/>
<organism evidence="1 2">
    <name type="scientific">Ectopseudomonas oleovorans</name>
    <name type="common">Pseudomonas oleovorans</name>
    <dbReference type="NCBI Taxonomy" id="301"/>
    <lineage>
        <taxon>Bacteria</taxon>
        <taxon>Pseudomonadati</taxon>
        <taxon>Pseudomonadota</taxon>
        <taxon>Gammaproteobacteria</taxon>
        <taxon>Pseudomonadales</taxon>
        <taxon>Pseudomonadaceae</taxon>
        <taxon>Ectopseudomonas</taxon>
    </lineage>
</organism>
<reference evidence="1" key="1">
    <citation type="submission" date="2022-09" db="EMBL/GenBank/DDBJ databases">
        <title>Intensive care unit water sources are persistently colonized with multi-drug resistant bacteria and are the site of extensive horizontal gene transfer of antibiotic resistance genes.</title>
        <authorList>
            <person name="Diorio-Toth L."/>
        </authorList>
    </citation>
    <scope>NUCLEOTIDE SEQUENCE</scope>
    <source>
        <strain evidence="1">GD03704</strain>
    </source>
</reference>
<gene>
    <name evidence="1" type="ORF">N5J11_15270</name>
</gene>
<sequence>MGLVSQSVKNLKGGISQQPDILRYPNQGALQINGWSSESEGLQKRPPTTFVKYLRPDTAWPGKPAIHMINRDRIEQYFVVFTGTGIEVVDLLGNSYEVRGYNGYANCANPREDLRMVTVADYTFVVNRSKKIEMTSDLTHAGYPALESRAVVNVRGGQYGRTLKIIVNDVVVATLAMPDGSVAAHVTQTDAQWIAGQLAGQINGTAKWAAEAGQGWLVVSAKTSEMISTIKTEDGYANQLINAFTHKVQTFSKLPIQCKDGYLVEITGESTKSGDNYWVRYDASSLVWRETVKPGIITGVDPATMPHALIRAADGHFDFRPLTWGLRSAGDDNTNPMPSFVDYSINDVFFFRNRLGFLSGENVVMSRTAKYFDFFPASVAELSDDDPIDVAISHNRVSVLKYAVPFSEQLLLWSDQAQFVLTSAGVMSSKTIQLDLTTEFDVSDYARPFGIGRGVYFVSPRASYSSIKRYYAVQDVSDVKSAEDVSAHVPNYIPNTVFALHGSGTENFLTVLSDNDRSCVFVYKFLYLDETVVQQSWGHWEMGEGVEVLSACCIGSFMWLIQRRPGGITLERVEFTKDTVDFSHEPWRAYMDMKVQIQPTLFDDNEFLTRIKLIDLYGFIPNEGDFWTLSEEGVFRLHKMPVGGWASAPELRLDGNMTHLRYTVGRCYEFTYGFSKFLIKQTADDGTSSTEDIGRLQLRRAWVNYEDSGAFEVIVDNGSTQHTYQMSGGRLGSSVMLGRPNASPGQFKFPITGDARRQEVYLFSNAPVPVNIIGCGWEGNYLRRSTGV</sequence>
<dbReference type="EMBL" id="JAOCJE010000001">
    <property type="protein sequence ID" value="MDH1340562.1"/>
    <property type="molecule type" value="Genomic_DNA"/>
</dbReference>